<evidence type="ECO:0000313" key="5">
    <source>
        <dbReference type="Proteomes" id="UP000321720"/>
    </source>
</evidence>
<evidence type="ECO:0000313" key="4">
    <source>
        <dbReference type="EMBL" id="GEL93465.1"/>
    </source>
</evidence>
<sequence length="162" mass="16070">MSTPDDPSQGQPQGQPQEPGATPPPYGTQPPAYGAEPPAYGAQPSAYGSAPAYGAPPAYGAAPVYGGSQYGLQNYAKNSLGVWSLVLGILSIVMCGLFTGIPAIIVGNNAKKAVAAGEANNLGTAQGGVITGWIGTALSLLGIVLWVVLLAFGLAAGTTTSP</sequence>
<dbReference type="Proteomes" id="UP000321720">
    <property type="component" value="Unassembled WGS sequence"/>
</dbReference>
<feature type="region of interest" description="Disordered" evidence="1">
    <location>
        <begin position="1"/>
        <end position="40"/>
    </location>
</feature>
<reference evidence="4 5" key="1">
    <citation type="submission" date="2019-07" db="EMBL/GenBank/DDBJ databases">
        <title>Whole genome shotgun sequence of Cellulomonas composti NBRC 100758.</title>
        <authorList>
            <person name="Hosoyama A."/>
            <person name="Uohara A."/>
            <person name="Ohji S."/>
            <person name="Ichikawa N."/>
        </authorList>
    </citation>
    <scope>NUCLEOTIDE SEQUENCE [LARGE SCALE GENOMIC DNA]</scope>
    <source>
        <strain evidence="4 5">NBRC 100758</strain>
    </source>
</reference>
<evidence type="ECO:0000256" key="1">
    <source>
        <dbReference type="SAM" id="MobiDB-lite"/>
    </source>
</evidence>
<keyword evidence="5" id="KW-1185">Reference proteome</keyword>
<gene>
    <name evidence="4" type="ORF">CCO02nite_01230</name>
</gene>
<evidence type="ECO:0000259" key="3">
    <source>
        <dbReference type="Pfam" id="PF13828"/>
    </source>
</evidence>
<feature type="compositionally biased region" description="Low complexity" evidence="1">
    <location>
        <begin position="29"/>
        <end position="40"/>
    </location>
</feature>
<keyword evidence="2" id="KW-1133">Transmembrane helix</keyword>
<proteinExistence type="predicted"/>
<evidence type="ECO:0000256" key="2">
    <source>
        <dbReference type="SAM" id="Phobius"/>
    </source>
</evidence>
<keyword evidence="2" id="KW-0812">Transmembrane</keyword>
<comment type="caution">
    <text evidence="4">The sequence shown here is derived from an EMBL/GenBank/DDBJ whole genome shotgun (WGS) entry which is preliminary data.</text>
</comment>
<name>A0A511J640_9CELL</name>
<dbReference type="AlphaFoldDB" id="A0A511J640"/>
<protein>
    <recommendedName>
        <fullName evidence="3">DUF4190 domain-containing protein</fullName>
    </recommendedName>
</protein>
<accession>A0A511J640</accession>
<feature type="transmembrane region" description="Helical" evidence="2">
    <location>
        <begin position="130"/>
        <end position="156"/>
    </location>
</feature>
<organism evidence="4 5">
    <name type="scientific">Cellulomonas composti</name>
    <dbReference type="NCBI Taxonomy" id="266130"/>
    <lineage>
        <taxon>Bacteria</taxon>
        <taxon>Bacillati</taxon>
        <taxon>Actinomycetota</taxon>
        <taxon>Actinomycetes</taxon>
        <taxon>Micrococcales</taxon>
        <taxon>Cellulomonadaceae</taxon>
        <taxon>Cellulomonas</taxon>
    </lineage>
</organism>
<feature type="domain" description="DUF4190" evidence="3">
    <location>
        <begin position="80"/>
        <end position="141"/>
    </location>
</feature>
<keyword evidence="2" id="KW-0472">Membrane</keyword>
<dbReference type="RefSeq" id="WP_146841036.1">
    <property type="nucleotide sequence ID" value="NZ_BJWG01000001.1"/>
</dbReference>
<feature type="transmembrane region" description="Helical" evidence="2">
    <location>
        <begin position="80"/>
        <end position="105"/>
    </location>
</feature>
<feature type="compositionally biased region" description="Low complexity" evidence="1">
    <location>
        <begin position="1"/>
        <end position="20"/>
    </location>
</feature>
<dbReference type="Pfam" id="PF13828">
    <property type="entry name" value="DUF4190"/>
    <property type="match status" value="1"/>
</dbReference>
<dbReference type="InterPro" id="IPR025241">
    <property type="entry name" value="DUF4190"/>
</dbReference>
<dbReference type="OrthoDB" id="4829526at2"/>
<dbReference type="EMBL" id="BJWG01000001">
    <property type="protein sequence ID" value="GEL93465.1"/>
    <property type="molecule type" value="Genomic_DNA"/>
</dbReference>